<organism evidence="7 8">
    <name type="scientific">Lodderomyces beijingensis</name>
    <dbReference type="NCBI Taxonomy" id="1775926"/>
    <lineage>
        <taxon>Eukaryota</taxon>
        <taxon>Fungi</taxon>
        <taxon>Dikarya</taxon>
        <taxon>Ascomycota</taxon>
        <taxon>Saccharomycotina</taxon>
        <taxon>Pichiomycetes</taxon>
        <taxon>Debaryomycetaceae</taxon>
        <taxon>Candida/Lodderomyces clade</taxon>
        <taxon>Lodderomyces</taxon>
    </lineage>
</organism>
<keyword evidence="3" id="KW-0507">mRNA processing</keyword>
<evidence type="ECO:0000313" key="7">
    <source>
        <dbReference type="EMBL" id="CAK9441660.1"/>
    </source>
</evidence>
<evidence type="ECO:0000256" key="5">
    <source>
        <dbReference type="ARBA" id="ARBA00023242"/>
    </source>
</evidence>
<feature type="region of interest" description="Disordered" evidence="6">
    <location>
        <begin position="222"/>
        <end position="241"/>
    </location>
</feature>
<reference evidence="7 8" key="1">
    <citation type="submission" date="2024-03" db="EMBL/GenBank/DDBJ databases">
        <authorList>
            <person name="Brejova B."/>
        </authorList>
    </citation>
    <scope>NUCLEOTIDE SEQUENCE [LARGE SCALE GENOMIC DNA]</scope>
    <source>
        <strain evidence="7 8">CBS 14171</strain>
    </source>
</reference>
<keyword evidence="8" id="KW-1185">Reference proteome</keyword>
<protein>
    <submittedName>
        <fullName evidence="7">Uncharacterized protein</fullName>
    </submittedName>
</protein>
<evidence type="ECO:0000256" key="4">
    <source>
        <dbReference type="ARBA" id="ARBA00023187"/>
    </source>
</evidence>
<accession>A0ABP0ZT44</accession>
<dbReference type="InterPro" id="IPR005011">
    <property type="entry name" value="SNU66/SART1"/>
</dbReference>
<keyword evidence="5" id="KW-0539">Nucleus</keyword>
<dbReference type="RefSeq" id="XP_066832466.1">
    <property type="nucleotide sequence ID" value="XM_066975870.1"/>
</dbReference>
<feature type="compositionally biased region" description="Basic residues" evidence="6">
    <location>
        <begin position="141"/>
        <end position="155"/>
    </location>
</feature>
<feature type="compositionally biased region" description="Basic residues" evidence="6">
    <location>
        <begin position="638"/>
        <end position="658"/>
    </location>
</feature>
<feature type="region of interest" description="Disordered" evidence="6">
    <location>
        <begin position="17"/>
        <end position="49"/>
    </location>
</feature>
<keyword evidence="4" id="KW-0508">mRNA splicing</keyword>
<feature type="compositionally biased region" description="Basic and acidic residues" evidence="6">
    <location>
        <begin position="389"/>
        <end position="406"/>
    </location>
</feature>
<feature type="region of interest" description="Disordered" evidence="6">
    <location>
        <begin position="573"/>
        <end position="620"/>
    </location>
</feature>
<comment type="similarity">
    <text evidence="2">Belongs to the SNU66/SART1 family.</text>
</comment>
<dbReference type="PANTHER" id="PTHR14152:SF5">
    <property type="entry name" value="U4_U6.U5 TRI-SNRNP-ASSOCIATED PROTEIN 1"/>
    <property type="match status" value="1"/>
</dbReference>
<feature type="compositionally biased region" description="Basic and acidic residues" evidence="6">
    <location>
        <begin position="109"/>
        <end position="120"/>
    </location>
</feature>
<proteinExistence type="inferred from homology"/>
<feature type="compositionally biased region" description="Basic and acidic residues" evidence="6">
    <location>
        <begin position="440"/>
        <end position="454"/>
    </location>
</feature>
<sequence length="676" mass="75319">MSNELLSIEETNKLRTQLGLKPIPLPANEQPPQTSNGSHGQGRVNDAVSSISIEQTNQLRASLGLKLIPIPIPKQSELTSGVETADARDQELRRKIEQARSTAAKRKASALEESRRKEEEGDKEEDEEEGDIDTDDWLKKLGSKSKVAKKQKVPKASKPDEVSATIGHSSAQLRGLRNNEVLTLEDSDLLDGESEAILTNERLLKRSKLDRDLKERQEAEMIKFSGSHYRPNGGPEESLVDEEAEYDSDSAAAAATTTVINRGKVVLNSFQKSKTEELKPTGTRTYFQSLFDDIEDASDKNPHVAGQVESQLKLKKIKKKKPLDSSRASRVRRIGNDELEKAPSTIDVDYDELEDEFTSSMNANRSAKQNQKRKKMTPEEMAAQIVASKRLEDDATGETETKRVDFARSFYDDYDASGFLSSLESKVALNAEAEDVMYEGEDKERCTNSIEKVEPMGTQAKGEEQKEEKEGKGESESEGENGAGPTFNGGLADTLKFLQSRNLIASKEKQAQEKSSRFREEQAKKSDLLSIKINIERRVLEEEMGKDKSYMKLSKAERAASLEKELDKRLREKGIVEASHEQIGGDGGPRTRWKSRWNGSSGSRGSTSHDPDKFKLYEPKVELSYKDDEGRVLSTKQAYKHLSHKYHGTGLSKRKNGAKSKDTSKSDGAQKGRVVD</sequence>
<dbReference type="Pfam" id="PF03343">
    <property type="entry name" value="SART-1"/>
    <property type="match status" value="1"/>
</dbReference>
<feature type="region of interest" description="Disordered" evidence="6">
    <location>
        <begin position="438"/>
        <end position="491"/>
    </location>
</feature>
<comment type="subcellular location">
    <subcellularLocation>
        <location evidence="1">Nucleus</location>
    </subcellularLocation>
</comment>
<evidence type="ECO:0000256" key="1">
    <source>
        <dbReference type="ARBA" id="ARBA00004123"/>
    </source>
</evidence>
<feature type="compositionally biased region" description="Low complexity" evidence="6">
    <location>
        <begin position="596"/>
        <end position="606"/>
    </location>
</feature>
<feature type="region of interest" description="Disordered" evidence="6">
    <location>
        <begin position="296"/>
        <end position="407"/>
    </location>
</feature>
<gene>
    <name evidence="7" type="ORF">LODBEIA_P55280</name>
</gene>
<feature type="compositionally biased region" description="Acidic residues" evidence="6">
    <location>
        <begin position="348"/>
        <end position="357"/>
    </location>
</feature>
<feature type="compositionally biased region" description="Basic and acidic residues" evidence="6">
    <location>
        <begin position="659"/>
        <end position="676"/>
    </location>
</feature>
<dbReference type="InterPro" id="IPR045347">
    <property type="entry name" value="HIND"/>
</dbReference>
<feature type="region of interest" description="Disordered" evidence="6">
    <location>
        <begin position="636"/>
        <end position="676"/>
    </location>
</feature>
<name>A0ABP0ZT44_9ASCO</name>
<dbReference type="Pfam" id="PF19252">
    <property type="entry name" value="HIND"/>
    <property type="match status" value="2"/>
</dbReference>
<feature type="region of interest" description="Disordered" evidence="6">
    <location>
        <begin position="71"/>
        <end position="179"/>
    </location>
</feature>
<feature type="compositionally biased region" description="Basic and acidic residues" evidence="6">
    <location>
        <begin position="607"/>
        <end position="620"/>
    </location>
</feature>
<dbReference type="GeneID" id="92210724"/>
<evidence type="ECO:0000256" key="2">
    <source>
        <dbReference type="ARBA" id="ARBA00006076"/>
    </source>
</evidence>
<feature type="compositionally biased region" description="Basic and acidic residues" evidence="6">
    <location>
        <begin position="461"/>
        <end position="475"/>
    </location>
</feature>
<evidence type="ECO:0000313" key="8">
    <source>
        <dbReference type="Proteomes" id="UP001497383"/>
    </source>
</evidence>
<feature type="compositionally biased region" description="Polar residues" evidence="6">
    <location>
        <begin position="358"/>
        <end position="369"/>
    </location>
</feature>
<dbReference type="EMBL" id="OZ022411">
    <property type="protein sequence ID" value="CAK9441660.1"/>
    <property type="molecule type" value="Genomic_DNA"/>
</dbReference>
<feature type="compositionally biased region" description="Acidic residues" evidence="6">
    <location>
        <begin position="121"/>
        <end position="135"/>
    </location>
</feature>
<feature type="compositionally biased region" description="Basic and acidic residues" evidence="6">
    <location>
        <begin position="85"/>
        <end position="98"/>
    </location>
</feature>
<evidence type="ECO:0000256" key="6">
    <source>
        <dbReference type="SAM" id="MobiDB-lite"/>
    </source>
</evidence>
<evidence type="ECO:0000256" key="3">
    <source>
        <dbReference type="ARBA" id="ARBA00022664"/>
    </source>
</evidence>
<dbReference type="PANTHER" id="PTHR14152">
    <property type="entry name" value="SQUAMOUS CELL CARCINOMA ANTIGEN RECOGNISED BY CYTOTOXIC T LYMPHOCYTES"/>
    <property type="match status" value="1"/>
</dbReference>
<dbReference type="Proteomes" id="UP001497383">
    <property type="component" value="Chromosome 7"/>
</dbReference>